<keyword evidence="3" id="KW-0614">Plasmid</keyword>
<evidence type="ECO:0000313" key="4">
    <source>
        <dbReference type="Proteomes" id="UP000019423"/>
    </source>
</evidence>
<evidence type="ECO:0000313" key="3">
    <source>
        <dbReference type="EMBL" id="AHJ95539.1"/>
    </source>
</evidence>
<dbReference type="InterPro" id="IPR001387">
    <property type="entry name" value="Cro/C1-type_HTH"/>
</dbReference>
<dbReference type="HOGENOM" id="CLU_1693117_0_0_10"/>
<evidence type="ECO:0000256" key="1">
    <source>
        <dbReference type="SAM" id="MobiDB-lite"/>
    </source>
</evidence>
<sequence length="155" mass="17221">MASKYFGHIEISPEARQFVERSFLIADQIKHSLRTQGLTQKDLAERLGKKEPEVSRMLTGTHNFTLKMLIRLEQALGTQLVTTPQEVQSKAVAVTLHDSVATDDFTSADWHKMVMFVAPEEKPPRASNHTAGNQPKKAAGQPAAFSVLSEVCDLY</sequence>
<dbReference type="SMART" id="SM00530">
    <property type="entry name" value="HTH_XRE"/>
    <property type="match status" value="1"/>
</dbReference>
<dbReference type="Proteomes" id="UP000019423">
    <property type="component" value="Plasmid pHsw1"/>
</dbReference>
<accession>W8EQW9</accession>
<name>W8EQW9_9BACT</name>
<protein>
    <recommendedName>
        <fullName evidence="2">HTH cro/C1-type domain-containing protein</fullName>
    </recommendedName>
</protein>
<dbReference type="InterPro" id="IPR010982">
    <property type="entry name" value="Lambda_DNA-bd_dom_sf"/>
</dbReference>
<gene>
    <name evidence="3" type="ORF">Hsw_PA0206</name>
</gene>
<dbReference type="GO" id="GO:0003677">
    <property type="term" value="F:DNA binding"/>
    <property type="evidence" value="ECO:0007669"/>
    <property type="project" value="InterPro"/>
</dbReference>
<dbReference type="CDD" id="cd00093">
    <property type="entry name" value="HTH_XRE"/>
    <property type="match status" value="1"/>
</dbReference>
<dbReference type="PATRIC" id="fig|1227739.3.peg.232"/>
<dbReference type="EMBL" id="CP007144">
    <property type="protein sequence ID" value="AHJ95539.1"/>
    <property type="molecule type" value="Genomic_DNA"/>
</dbReference>
<keyword evidence="4" id="KW-1185">Reference proteome</keyword>
<feature type="domain" description="HTH cro/C1-type" evidence="2">
    <location>
        <begin position="29"/>
        <end position="87"/>
    </location>
</feature>
<dbReference type="KEGG" id="hsw:Hsw_PA0206"/>
<dbReference type="SUPFAM" id="SSF47413">
    <property type="entry name" value="lambda repressor-like DNA-binding domains"/>
    <property type="match status" value="1"/>
</dbReference>
<dbReference type="PROSITE" id="PS50943">
    <property type="entry name" value="HTH_CROC1"/>
    <property type="match status" value="1"/>
</dbReference>
<dbReference type="Gene3D" id="1.10.260.40">
    <property type="entry name" value="lambda repressor-like DNA-binding domains"/>
    <property type="match status" value="1"/>
</dbReference>
<feature type="region of interest" description="Disordered" evidence="1">
    <location>
        <begin position="121"/>
        <end position="141"/>
    </location>
</feature>
<evidence type="ECO:0000259" key="2">
    <source>
        <dbReference type="PROSITE" id="PS50943"/>
    </source>
</evidence>
<organism evidence="3 4">
    <name type="scientific">Hymenobacter swuensis DY53</name>
    <dbReference type="NCBI Taxonomy" id="1227739"/>
    <lineage>
        <taxon>Bacteria</taxon>
        <taxon>Pseudomonadati</taxon>
        <taxon>Bacteroidota</taxon>
        <taxon>Cytophagia</taxon>
        <taxon>Cytophagales</taxon>
        <taxon>Hymenobacteraceae</taxon>
        <taxon>Hymenobacter</taxon>
    </lineage>
</organism>
<dbReference type="eggNOG" id="COG1813">
    <property type="taxonomic scope" value="Bacteria"/>
</dbReference>
<dbReference type="RefSeq" id="WP_071883034.1">
    <property type="nucleotide sequence ID" value="NZ_CP007144.1"/>
</dbReference>
<dbReference type="AlphaFoldDB" id="W8EQW9"/>
<dbReference type="OrthoDB" id="770730at2"/>
<geneLocation type="plasmid" evidence="3 4">
    <name>pHsw1</name>
</geneLocation>
<reference evidence="3 4" key="1">
    <citation type="submission" date="2014-01" db="EMBL/GenBank/DDBJ databases">
        <title>Complete sequence of plasmid1 of ionizing-radiation resistance bacterium Hymenobacter swuensis DY53.</title>
        <authorList>
            <person name="Jung J.-H."/>
            <person name="Jeong S.-W."/>
            <person name="Joe M.-H."/>
            <person name="Cho y.-j."/>
            <person name="Kim M.-K."/>
            <person name="Lim S.-Y."/>
        </authorList>
    </citation>
    <scope>NUCLEOTIDE SEQUENCE [LARGE SCALE GENOMIC DNA]</scope>
    <source>
        <strain evidence="3 4">DY53</strain>
        <plasmid evidence="3 4">pHsw1</plasmid>
    </source>
</reference>
<proteinExistence type="predicted"/>
<dbReference type="Pfam" id="PF01381">
    <property type="entry name" value="HTH_3"/>
    <property type="match status" value="1"/>
</dbReference>